<dbReference type="PANTHER" id="PTHR43877">
    <property type="entry name" value="AMINOALKYLPHOSPHONATE N-ACETYLTRANSFERASE-RELATED-RELATED"/>
    <property type="match status" value="1"/>
</dbReference>
<dbReference type="SUPFAM" id="SSF55729">
    <property type="entry name" value="Acyl-CoA N-acyltransferases (Nat)"/>
    <property type="match status" value="2"/>
</dbReference>
<dbReference type="Pfam" id="PF00583">
    <property type="entry name" value="Acetyltransf_1"/>
    <property type="match status" value="1"/>
</dbReference>
<feature type="domain" description="N-acetyltransferase" evidence="4">
    <location>
        <begin position="31"/>
        <end position="189"/>
    </location>
</feature>
<dbReference type="RefSeq" id="WP_241827954.1">
    <property type="nucleotide sequence ID" value="NZ_LT629732.1"/>
</dbReference>
<evidence type="ECO:0000256" key="2">
    <source>
        <dbReference type="ARBA" id="ARBA00023315"/>
    </source>
</evidence>
<dbReference type="STRING" id="117157.SAMN04489717_2775"/>
<dbReference type="Gene3D" id="3.40.630.30">
    <property type="match status" value="1"/>
</dbReference>
<evidence type="ECO:0000259" key="4">
    <source>
        <dbReference type="PROSITE" id="PS51186"/>
    </source>
</evidence>
<feature type="region of interest" description="Disordered" evidence="3">
    <location>
        <begin position="1"/>
        <end position="29"/>
    </location>
</feature>
<dbReference type="InterPro" id="IPR016181">
    <property type="entry name" value="Acyl_CoA_acyltransferase"/>
</dbReference>
<keyword evidence="1 5" id="KW-0808">Transferase</keyword>
<evidence type="ECO:0000313" key="6">
    <source>
        <dbReference type="Proteomes" id="UP000198983"/>
    </source>
</evidence>
<name>A0A1H1SEL3_9ACTN</name>
<dbReference type="GO" id="GO:0016747">
    <property type="term" value="F:acyltransferase activity, transferring groups other than amino-acyl groups"/>
    <property type="evidence" value="ECO:0007669"/>
    <property type="project" value="InterPro"/>
</dbReference>
<evidence type="ECO:0000256" key="3">
    <source>
        <dbReference type="SAM" id="MobiDB-lite"/>
    </source>
</evidence>
<dbReference type="InterPro" id="IPR000182">
    <property type="entry name" value="GNAT_dom"/>
</dbReference>
<gene>
    <name evidence="5" type="ORF">SAMN04489717_2775</name>
</gene>
<reference evidence="5 6" key="1">
    <citation type="submission" date="2016-10" db="EMBL/GenBank/DDBJ databases">
        <authorList>
            <person name="de Groot N.N."/>
        </authorList>
    </citation>
    <scope>NUCLEOTIDE SEQUENCE [LARGE SCALE GENOMIC DNA]</scope>
    <source>
        <strain evidence="5 6">DSM 22024</strain>
    </source>
</reference>
<keyword evidence="2" id="KW-0012">Acyltransferase</keyword>
<evidence type="ECO:0000313" key="5">
    <source>
        <dbReference type="EMBL" id="SDS46425.1"/>
    </source>
</evidence>
<accession>A0A1H1SEL3</accession>
<proteinExistence type="predicted"/>
<dbReference type="InterPro" id="IPR050832">
    <property type="entry name" value="Bact_Acetyltransf"/>
</dbReference>
<protein>
    <submittedName>
        <fullName evidence="5">Acetyltransferase (GNAT) family protein</fullName>
    </submittedName>
</protein>
<dbReference type="Proteomes" id="UP000198983">
    <property type="component" value="Chromosome I"/>
</dbReference>
<dbReference type="CDD" id="cd04301">
    <property type="entry name" value="NAT_SF"/>
    <property type="match status" value="1"/>
</dbReference>
<keyword evidence="6" id="KW-1185">Reference proteome</keyword>
<dbReference type="EMBL" id="LT629732">
    <property type="protein sequence ID" value="SDS46425.1"/>
    <property type="molecule type" value="Genomic_DNA"/>
</dbReference>
<evidence type="ECO:0000256" key="1">
    <source>
        <dbReference type="ARBA" id="ARBA00022679"/>
    </source>
</evidence>
<organism evidence="5 6">
    <name type="scientific">Actinopolymorpha singaporensis</name>
    <dbReference type="NCBI Taxonomy" id="117157"/>
    <lineage>
        <taxon>Bacteria</taxon>
        <taxon>Bacillati</taxon>
        <taxon>Actinomycetota</taxon>
        <taxon>Actinomycetes</taxon>
        <taxon>Propionibacteriales</taxon>
        <taxon>Actinopolymorphaceae</taxon>
        <taxon>Actinopolymorpha</taxon>
    </lineage>
</organism>
<dbReference type="PROSITE" id="PS51186">
    <property type="entry name" value="GNAT"/>
    <property type="match status" value="1"/>
</dbReference>
<feature type="compositionally biased region" description="Low complexity" evidence="3">
    <location>
        <begin position="17"/>
        <end position="29"/>
    </location>
</feature>
<dbReference type="AlphaFoldDB" id="A0A1H1SEL3"/>
<sequence length="365" mass="40088">MREDNDVGLQTNPDASPEPGNGAGARNAAPVNVSVVDPADETAMRRWHAVFHAGLMAGLQDPPAWTLQESLVLHRAADSSMRREPFVAVDGNGDVVGAGEVQFPLRENLRLAIFEIGVPPEHRRRGVGSALYGHVVERARAEGRISLLTEVNVPDGTPHEEWPGVAFARILGFTLRNTELRRQLRLPVEPLHLRTLAGKAAQRASDYRLVSWSGPCPAEYAEQYAELKGRLSADAPLGDLDYEQEVWDVARLREAEDRTAAQGRTLFTTVAVAPDGTLAGHTQLAVPRHEPGRAYQWDTLVHAAHRGHRLGLALKVANTQALSEAHPEVTRVDTWNAVQNGPMVAVNVELGYRIMDACQEWQREL</sequence>